<dbReference type="InterPro" id="IPR036318">
    <property type="entry name" value="FAD-bd_PCMH-like_sf"/>
</dbReference>
<dbReference type="PANTHER" id="PTHR42973">
    <property type="entry name" value="BINDING OXIDOREDUCTASE, PUTATIVE (AFU_ORTHOLOGUE AFUA_1G17690)-RELATED"/>
    <property type="match status" value="1"/>
</dbReference>
<evidence type="ECO:0000259" key="5">
    <source>
        <dbReference type="PROSITE" id="PS51387"/>
    </source>
</evidence>
<evidence type="ECO:0000313" key="6">
    <source>
        <dbReference type="EMBL" id="EAQ86396.1"/>
    </source>
</evidence>
<evidence type="ECO:0000313" key="7">
    <source>
        <dbReference type="Proteomes" id="UP000001056"/>
    </source>
</evidence>
<dbReference type="GeneID" id="4393874"/>
<dbReference type="AlphaFoldDB" id="Q2GWK5"/>
<dbReference type="InterPro" id="IPR016169">
    <property type="entry name" value="FAD-bd_PCMH_sub2"/>
</dbReference>
<dbReference type="InParanoid" id="Q2GWK5"/>
<dbReference type="RefSeq" id="XP_001225305.1">
    <property type="nucleotide sequence ID" value="XM_001225304.1"/>
</dbReference>
<sequence>MPSSGFARCLVAALGGNSSLVAFPSNANYSAIVAPYNLDYAVVPAAVAFPHTAHQVADLVSCAVRSGYKVQAKSGGHSAANYGSTTGELSINLQNLRHFSMNPSTFVAEVGPGYRLGEIDELMYNAGQRFIPHGSSSHVGLGGHGTVGGAGYTWRQYGMTIDHLTEVEVVLANSTIVRASASHNPDLFFAIRGAGASFGIVTKFVFQTLPAPPQTVSFSFLWNTTDTATRAEVFKAWQAWTVGDNLPIEMQSIVGITQDTILMAGAYFGTLDEFNALGLPSLFPPSQASSAQFFTNYLELSQLWGEQISQSGREAPSYFYMESIIFRPETTVPNSVIDQVFEYIATTDSGAEQYDIEIQAAGGQNAAVASSATAFPHRDATYILFTFASTAGNVTPTTSSFVHNLHTLIKSGHPDEYYGRYAGFISGRIDPAQARTDFWGANLPRLGRIKAAYDPRDVFHNDQGVLPVRH</sequence>
<dbReference type="eggNOG" id="ENOG502QVGN">
    <property type="taxonomic scope" value="Eukaryota"/>
</dbReference>
<dbReference type="InterPro" id="IPR006094">
    <property type="entry name" value="Oxid_FAD_bind_N"/>
</dbReference>
<accession>Q2GWK5</accession>
<dbReference type="Gene3D" id="3.40.462.20">
    <property type="match status" value="1"/>
</dbReference>
<dbReference type="Gene3D" id="3.30.465.10">
    <property type="match status" value="1"/>
</dbReference>
<dbReference type="STRING" id="306901.Q2GWK5"/>
<dbReference type="PANTHER" id="PTHR42973:SF17">
    <property type="entry name" value="OXIDASE, PUTATIVE (AFU_ORTHOLOGUE AFUA_6G14340)-RELATED"/>
    <property type="match status" value="1"/>
</dbReference>
<dbReference type="Proteomes" id="UP000001056">
    <property type="component" value="Unassembled WGS sequence"/>
</dbReference>
<dbReference type="VEuPathDB" id="FungiDB:CHGG_07649"/>
<proteinExistence type="inferred from homology"/>
<gene>
    <name evidence="6" type="ORF">CHGG_07649</name>
</gene>
<reference evidence="7" key="1">
    <citation type="journal article" date="2015" name="Genome Announc.">
        <title>Draft genome sequence of the cellulolytic fungus Chaetomium globosum.</title>
        <authorList>
            <person name="Cuomo C.A."/>
            <person name="Untereiner W.A."/>
            <person name="Ma L.-J."/>
            <person name="Grabherr M."/>
            <person name="Birren B.W."/>
        </authorList>
    </citation>
    <scope>NUCLEOTIDE SEQUENCE [LARGE SCALE GENOMIC DNA]</scope>
    <source>
        <strain evidence="7">ATCC 6205 / CBS 148.51 / DSM 1962 / NBRC 6347 / NRRL 1970</strain>
    </source>
</reference>
<evidence type="ECO:0000256" key="2">
    <source>
        <dbReference type="ARBA" id="ARBA00022630"/>
    </source>
</evidence>
<dbReference type="EMBL" id="CH408033">
    <property type="protein sequence ID" value="EAQ86396.1"/>
    <property type="molecule type" value="Genomic_DNA"/>
</dbReference>
<evidence type="ECO:0000256" key="3">
    <source>
        <dbReference type="ARBA" id="ARBA00022827"/>
    </source>
</evidence>
<dbReference type="GO" id="GO:0071949">
    <property type="term" value="F:FAD binding"/>
    <property type="evidence" value="ECO:0007669"/>
    <property type="project" value="InterPro"/>
</dbReference>
<dbReference type="OrthoDB" id="415825at2759"/>
<feature type="domain" description="FAD-binding PCMH-type" evidence="5">
    <location>
        <begin position="40"/>
        <end position="211"/>
    </location>
</feature>
<protein>
    <recommendedName>
        <fullName evidence="5">FAD-binding PCMH-type domain-containing protein</fullName>
    </recommendedName>
</protein>
<evidence type="ECO:0000256" key="4">
    <source>
        <dbReference type="ARBA" id="ARBA00023002"/>
    </source>
</evidence>
<dbReference type="PROSITE" id="PS51387">
    <property type="entry name" value="FAD_PCMH"/>
    <property type="match status" value="1"/>
</dbReference>
<dbReference type="InterPro" id="IPR012951">
    <property type="entry name" value="BBE"/>
</dbReference>
<evidence type="ECO:0000256" key="1">
    <source>
        <dbReference type="ARBA" id="ARBA00005466"/>
    </source>
</evidence>
<dbReference type="HOGENOM" id="CLU_018354_10_1_1"/>
<dbReference type="Pfam" id="PF08031">
    <property type="entry name" value="BBE"/>
    <property type="match status" value="1"/>
</dbReference>
<dbReference type="OMA" id="PRCSYLN"/>
<dbReference type="GO" id="GO:0016491">
    <property type="term" value="F:oxidoreductase activity"/>
    <property type="evidence" value="ECO:0007669"/>
    <property type="project" value="UniProtKB-KW"/>
</dbReference>
<keyword evidence="4" id="KW-0560">Oxidoreductase</keyword>
<organism evidence="6 7">
    <name type="scientific">Chaetomium globosum (strain ATCC 6205 / CBS 148.51 / DSM 1962 / NBRC 6347 / NRRL 1970)</name>
    <name type="common">Soil fungus</name>
    <dbReference type="NCBI Taxonomy" id="306901"/>
    <lineage>
        <taxon>Eukaryota</taxon>
        <taxon>Fungi</taxon>
        <taxon>Dikarya</taxon>
        <taxon>Ascomycota</taxon>
        <taxon>Pezizomycotina</taxon>
        <taxon>Sordariomycetes</taxon>
        <taxon>Sordariomycetidae</taxon>
        <taxon>Sordariales</taxon>
        <taxon>Chaetomiaceae</taxon>
        <taxon>Chaetomium</taxon>
    </lineage>
</organism>
<keyword evidence="3" id="KW-0274">FAD</keyword>
<dbReference type="SUPFAM" id="SSF56176">
    <property type="entry name" value="FAD-binding/transporter-associated domain-like"/>
    <property type="match status" value="1"/>
</dbReference>
<name>Q2GWK5_CHAGB</name>
<dbReference type="Pfam" id="PF01565">
    <property type="entry name" value="FAD_binding_4"/>
    <property type="match status" value="1"/>
</dbReference>
<keyword evidence="2" id="KW-0285">Flavoprotein</keyword>
<comment type="similarity">
    <text evidence="1">Belongs to the oxygen-dependent FAD-linked oxidoreductase family.</text>
</comment>
<keyword evidence="7" id="KW-1185">Reference proteome</keyword>
<dbReference type="InterPro" id="IPR016166">
    <property type="entry name" value="FAD-bd_PCMH"/>
</dbReference>
<dbReference type="InterPro" id="IPR050416">
    <property type="entry name" value="FAD-linked_Oxidoreductase"/>
</dbReference>